<feature type="region of interest" description="Disordered" evidence="1">
    <location>
        <begin position="87"/>
        <end position="112"/>
    </location>
</feature>
<evidence type="ECO:0008006" key="4">
    <source>
        <dbReference type="Google" id="ProtNLM"/>
    </source>
</evidence>
<dbReference type="AlphaFoldDB" id="A0A9J5XJB2"/>
<comment type="caution">
    <text evidence="2">The sequence shown here is derived from an EMBL/GenBank/DDBJ whole genome shotgun (WGS) entry which is preliminary data.</text>
</comment>
<evidence type="ECO:0000313" key="3">
    <source>
        <dbReference type="Proteomes" id="UP000824120"/>
    </source>
</evidence>
<sequence length="343" mass="38198">MASYQDQENSPNVFTGMLKEFSIDFYALLDPGASLSFMTFNVAMRFGISPKQLLEPHSVSTTVDTMDDLVELYIVDSNVILDINPAKQNSQQKSEPPPIDTNNNNIPKEDYHQNDKLKPTFAATVQTTLAATIASSTIDIQHGTHLDVGIAEGTTIFEPDTGIMNHQLPSFAIFRKSHSVMFGRSVEPAFFFVILVIFTALLPSVSEVVTEIRHHAAITAGRGLEHITPEHLDHSPSQMLVHIATKQKEKQEKMDGDATENNENWVSVATPSDQQHRCNSRIAFPSVTMHIEEQTHNSCREYLIVVDQFREKVAPNCISCSTIHSMPCSQHCNLIVIHTTLSL</sequence>
<reference evidence="2 3" key="1">
    <citation type="submission" date="2020-09" db="EMBL/GenBank/DDBJ databases">
        <title>De no assembly of potato wild relative species, Solanum commersonii.</title>
        <authorList>
            <person name="Cho K."/>
        </authorList>
    </citation>
    <scope>NUCLEOTIDE SEQUENCE [LARGE SCALE GENOMIC DNA]</scope>
    <source>
        <strain evidence="2">LZ3.2</strain>
        <tissue evidence="2">Leaf</tissue>
    </source>
</reference>
<organism evidence="2 3">
    <name type="scientific">Solanum commersonii</name>
    <name type="common">Commerson's wild potato</name>
    <name type="synonym">Commerson's nightshade</name>
    <dbReference type="NCBI Taxonomy" id="4109"/>
    <lineage>
        <taxon>Eukaryota</taxon>
        <taxon>Viridiplantae</taxon>
        <taxon>Streptophyta</taxon>
        <taxon>Embryophyta</taxon>
        <taxon>Tracheophyta</taxon>
        <taxon>Spermatophyta</taxon>
        <taxon>Magnoliopsida</taxon>
        <taxon>eudicotyledons</taxon>
        <taxon>Gunneridae</taxon>
        <taxon>Pentapetalae</taxon>
        <taxon>asterids</taxon>
        <taxon>lamiids</taxon>
        <taxon>Solanales</taxon>
        <taxon>Solanaceae</taxon>
        <taxon>Solanoideae</taxon>
        <taxon>Solaneae</taxon>
        <taxon>Solanum</taxon>
    </lineage>
</organism>
<gene>
    <name evidence="2" type="ORF">H5410_047506</name>
</gene>
<keyword evidence="3" id="KW-1185">Reference proteome</keyword>
<evidence type="ECO:0000313" key="2">
    <source>
        <dbReference type="EMBL" id="KAG5587072.1"/>
    </source>
</evidence>
<dbReference type="Proteomes" id="UP000824120">
    <property type="component" value="Chromosome 9"/>
</dbReference>
<evidence type="ECO:0000256" key="1">
    <source>
        <dbReference type="SAM" id="MobiDB-lite"/>
    </source>
</evidence>
<proteinExistence type="predicted"/>
<name>A0A9J5XJB2_SOLCO</name>
<dbReference type="EMBL" id="JACXVP010000009">
    <property type="protein sequence ID" value="KAG5587072.1"/>
    <property type="molecule type" value="Genomic_DNA"/>
</dbReference>
<protein>
    <recommendedName>
        <fullName evidence="4">Gag-pol polyprotein</fullName>
    </recommendedName>
</protein>
<accession>A0A9J5XJB2</accession>
<dbReference type="OrthoDB" id="1304922at2759"/>